<feature type="region of interest" description="Disordered" evidence="5">
    <location>
        <begin position="26"/>
        <end position="50"/>
    </location>
</feature>
<evidence type="ECO:0000259" key="6">
    <source>
        <dbReference type="PROSITE" id="PS50865"/>
    </source>
</evidence>
<dbReference type="InterPro" id="IPR058518">
    <property type="entry name" value="DUF8205"/>
</dbReference>
<keyword evidence="3" id="KW-0862">Zinc</keyword>
<sequence>MTPPIPFEFGSTKPSFDFDFTVRGDQTAESKADSQRDQPTESKAHSKRDSNFRGSLTRVCTNCVETHEKMLMCSKCKFVWYCSKECQIKHWPMHKKSCTPRESCANLQTLLVDAFSNALFNSLIQSCFVLHFNLHRGFPLRNKPFGGSLQFGIEPVDFRDFVKIFFGDPVPGNRRIQGMVQINSFRPWTPSELRTAALSPGKLGLWRKAKDEAPECSVGILEAMSSDAGPQSAVTALIIRDKILDFVREAPPWKMRCPFTDEDMGEEPFNIETTLECLNLYIRNDSNNEMGLRTELRPCDIKLIRDTGAGSDSPLAKMLREKMARESIYGPGLTGRPC</sequence>
<dbReference type="InterPro" id="IPR002893">
    <property type="entry name" value="Znf_MYND"/>
</dbReference>
<dbReference type="SUPFAM" id="SSF144232">
    <property type="entry name" value="HIT/MYND zinc finger-like"/>
    <property type="match status" value="1"/>
</dbReference>
<name>A0AAD7K6R9_9AGAR</name>
<keyword evidence="1" id="KW-0479">Metal-binding</keyword>
<evidence type="ECO:0000256" key="5">
    <source>
        <dbReference type="SAM" id="MobiDB-lite"/>
    </source>
</evidence>
<keyword evidence="2 4" id="KW-0863">Zinc-finger</keyword>
<evidence type="ECO:0000256" key="3">
    <source>
        <dbReference type="ARBA" id="ARBA00022833"/>
    </source>
</evidence>
<dbReference type="PROSITE" id="PS01360">
    <property type="entry name" value="ZF_MYND_1"/>
    <property type="match status" value="1"/>
</dbReference>
<proteinExistence type="predicted"/>
<dbReference type="GO" id="GO:0008270">
    <property type="term" value="F:zinc ion binding"/>
    <property type="evidence" value="ECO:0007669"/>
    <property type="project" value="UniProtKB-KW"/>
</dbReference>
<dbReference type="GO" id="GO:0005634">
    <property type="term" value="C:nucleus"/>
    <property type="evidence" value="ECO:0007669"/>
    <property type="project" value="TreeGrafter"/>
</dbReference>
<comment type="caution">
    <text evidence="7">The sequence shown here is derived from an EMBL/GenBank/DDBJ whole genome shotgun (WGS) entry which is preliminary data.</text>
</comment>
<dbReference type="PROSITE" id="PS50865">
    <property type="entry name" value="ZF_MYND_2"/>
    <property type="match status" value="1"/>
</dbReference>
<dbReference type="Pfam" id="PF01753">
    <property type="entry name" value="zf-MYND"/>
    <property type="match status" value="1"/>
</dbReference>
<evidence type="ECO:0000256" key="4">
    <source>
        <dbReference type="PROSITE-ProRule" id="PRU00134"/>
    </source>
</evidence>
<evidence type="ECO:0000256" key="1">
    <source>
        <dbReference type="ARBA" id="ARBA00022723"/>
    </source>
</evidence>
<evidence type="ECO:0000313" key="7">
    <source>
        <dbReference type="EMBL" id="KAJ7779587.1"/>
    </source>
</evidence>
<dbReference type="EMBL" id="JARKIB010000005">
    <property type="protein sequence ID" value="KAJ7779587.1"/>
    <property type="molecule type" value="Genomic_DNA"/>
</dbReference>
<evidence type="ECO:0000313" key="8">
    <source>
        <dbReference type="Proteomes" id="UP001215598"/>
    </source>
</evidence>
<dbReference type="GO" id="GO:0000981">
    <property type="term" value="F:DNA-binding transcription factor activity, RNA polymerase II-specific"/>
    <property type="evidence" value="ECO:0007669"/>
    <property type="project" value="TreeGrafter"/>
</dbReference>
<dbReference type="InterPro" id="IPR024119">
    <property type="entry name" value="TF_DEAF-1"/>
</dbReference>
<dbReference type="AlphaFoldDB" id="A0AAD7K6R9"/>
<dbReference type="PANTHER" id="PTHR10237">
    <property type="entry name" value="DEFORMED EPIDERMAL AUTOREGULATORY FACTOR 1 HOMOLOG SUPPRESSIN"/>
    <property type="match status" value="1"/>
</dbReference>
<dbReference type="Proteomes" id="UP001215598">
    <property type="component" value="Unassembled WGS sequence"/>
</dbReference>
<accession>A0AAD7K6R9</accession>
<dbReference type="Pfam" id="PF26632">
    <property type="entry name" value="DUF8205"/>
    <property type="match status" value="1"/>
</dbReference>
<dbReference type="Gene3D" id="6.10.140.2220">
    <property type="match status" value="1"/>
</dbReference>
<gene>
    <name evidence="7" type="ORF">B0H16DRAFT_1499301</name>
</gene>
<protein>
    <recommendedName>
        <fullName evidence="6">MYND-type domain-containing protein</fullName>
    </recommendedName>
</protein>
<keyword evidence="8" id="KW-1185">Reference proteome</keyword>
<feature type="domain" description="MYND-type" evidence="6">
    <location>
        <begin position="60"/>
        <end position="98"/>
    </location>
</feature>
<dbReference type="PANTHER" id="PTHR10237:SF14">
    <property type="entry name" value="MYND-TYPE DOMAIN-CONTAINING PROTEIN"/>
    <property type="match status" value="1"/>
</dbReference>
<evidence type="ECO:0000256" key="2">
    <source>
        <dbReference type="ARBA" id="ARBA00022771"/>
    </source>
</evidence>
<organism evidence="7 8">
    <name type="scientific">Mycena metata</name>
    <dbReference type="NCBI Taxonomy" id="1033252"/>
    <lineage>
        <taxon>Eukaryota</taxon>
        <taxon>Fungi</taxon>
        <taxon>Dikarya</taxon>
        <taxon>Basidiomycota</taxon>
        <taxon>Agaricomycotina</taxon>
        <taxon>Agaricomycetes</taxon>
        <taxon>Agaricomycetidae</taxon>
        <taxon>Agaricales</taxon>
        <taxon>Marasmiineae</taxon>
        <taxon>Mycenaceae</taxon>
        <taxon>Mycena</taxon>
    </lineage>
</organism>
<reference evidence="7" key="1">
    <citation type="submission" date="2023-03" db="EMBL/GenBank/DDBJ databases">
        <title>Massive genome expansion in bonnet fungi (Mycena s.s.) driven by repeated elements and novel gene families across ecological guilds.</title>
        <authorList>
            <consortium name="Lawrence Berkeley National Laboratory"/>
            <person name="Harder C.B."/>
            <person name="Miyauchi S."/>
            <person name="Viragh M."/>
            <person name="Kuo A."/>
            <person name="Thoen E."/>
            <person name="Andreopoulos B."/>
            <person name="Lu D."/>
            <person name="Skrede I."/>
            <person name="Drula E."/>
            <person name="Henrissat B."/>
            <person name="Morin E."/>
            <person name="Kohler A."/>
            <person name="Barry K."/>
            <person name="LaButti K."/>
            <person name="Morin E."/>
            <person name="Salamov A."/>
            <person name="Lipzen A."/>
            <person name="Mereny Z."/>
            <person name="Hegedus B."/>
            <person name="Baldrian P."/>
            <person name="Stursova M."/>
            <person name="Weitz H."/>
            <person name="Taylor A."/>
            <person name="Grigoriev I.V."/>
            <person name="Nagy L.G."/>
            <person name="Martin F."/>
            <person name="Kauserud H."/>
        </authorList>
    </citation>
    <scope>NUCLEOTIDE SEQUENCE</scope>
    <source>
        <strain evidence="7">CBHHK182m</strain>
    </source>
</reference>